<dbReference type="InterPro" id="IPR056818">
    <property type="entry name" value="GlmU/GlgC-like_hexapep"/>
</dbReference>
<keyword evidence="3" id="KW-1185">Reference proteome</keyword>
<organism evidence="2 3">
    <name type="scientific">Sediminitomix flava</name>
    <dbReference type="NCBI Taxonomy" id="379075"/>
    <lineage>
        <taxon>Bacteria</taxon>
        <taxon>Pseudomonadati</taxon>
        <taxon>Bacteroidota</taxon>
        <taxon>Cytophagia</taxon>
        <taxon>Cytophagales</taxon>
        <taxon>Flammeovirgaceae</taxon>
        <taxon>Sediminitomix</taxon>
    </lineage>
</organism>
<dbReference type="SUPFAM" id="SSF51161">
    <property type="entry name" value="Trimeric LpxA-like enzymes"/>
    <property type="match status" value="1"/>
</dbReference>
<evidence type="ECO:0000259" key="1">
    <source>
        <dbReference type="Pfam" id="PF24894"/>
    </source>
</evidence>
<dbReference type="Proteomes" id="UP000245535">
    <property type="component" value="Unassembled WGS sequence"/>
</dbReference>
<dbReference type="Pfam" id="PF24894">
    <property type="entry name" value="Hexapep_GlmU"/>
    <property type="match status" value="1"/>
</dbReference>
<dbReference type="EMBL" id="QGDO01000003">
    <property type="protein sequence ID" value="PWJ42344.1"/>
    <property type="molecule type" value="Genomic_DNA"/>
</dbReference>
<proteinExistence type="predicted"/>
<dbReference type="Gene3D" id="2.160.10.10">
    <property type="entry name" value="Hexapeptide repeat proteins"/>
    <property type="match status" value="1"/>
</dbReference>
<name>A0A315ZC78_SEDFL</name>
<sequence length="325" mass="37197">MKLIFPVTTEDQLDRLLFNFLDQSIFVHQVERLKNAIDSFIDRIVLVLAEDLQTENNPFKKIEEEIEKILPTIEFDIIYSNYQLDSLMLSELSDTLIEGSILICNPATIIKPDDFKVERVKEFQLFIYSSLASINTGSFVRMNDFGEIVEFPSIQENDQIQKIDTSTYYFKDGVSLKKNLKSFLETHSEETFKNYIQTKVLNKILVPFISEIESFYSIDLEAQKFFDLQAEYISSEYGGHEVKQNVNIKHSVLIEPVFIEEGCVIENSVIGPNVCVGKDVTIKNSVISNSLIKQGLYQENVNIDLMFIGNDMTCVLSRAQSATKS</sequence>
<evidence type="ECO:0000313" key="3">
    <source>
        <dbReference type="Proteomes" id="UP000245535"/>
    </source>
</evidence>
<accession>A0A315ZC78</accession>
<dbReference type="OrthoDB" id="9803871at2"/>
<dbReference type="InterPro" id="IPR029044">
    <property type="entry name" value="Nucleotide-diphossugar_trans"/>
</dbReference>
<dbReference type="AlphaFoldDB" id="A0A315ZC78"/>
<protein>
    <submittedName>
        <fullName evidence="2">Transferase family hexapeptide repeat protein</fullName>
    </submittedName>
</protein>
<feature type="domain" description="Glucose-1-phosphate adenylyltransferase/Bifunctional protein GlmU-like C-terminal hexapeptide" evidence="1">
    <location>
        <begin position="242"/>
        <end position="290"/>
    </location>
</feature>
<reference evidence="2 3" key="1">
    <citation type="submission" date="2018-03" db="EMBL/GenBank/DDBJ databases">
        <title>Genomic Encyclopedia of Archaeal and Bacterial Type Strains, Phase II (KMG-II): from individual species to whole genera.</title>
        <authorList>
            <person name="Goeker M."/>
        </authorList>
    </citation>
    <scope>NUCLEOTIDE SEQUENCE [LARGE SCALE GENOMIC DNA]</scope>
    <source>
        <strain evidence="2 3">DSM 28229</strain>
    </source>
</reference>
<dbReference type="GO" id="GO:0016740">
    <property type="term" value="F:transferase activity"/>
    <property type="evidence" value="ECO:0007669"/>
    <property type="project" value="UniProtKB-KW"/>
</dbReference>
<dbReference type="RefSeq" id="WP_109619213.1">
    <property type="nucleotide sequence ID" value="NZ_QGDO01000003.1"/>
</dbReference>
<dbReference type="InterPro" id="IPR011004">
    <property type="entry name" value="Trimer_LpxA-like_sf"/>
</dbReference>
<comment type="caution">
    <text evidence="2">The sequence shown here is derived from an EMBL/GenBank/DDBJ whole genome shotgun (WGS) entry which is preliminary data.</text>
</comment>
<gene>
    <name evidence="2" type="ORF">BC781_103596</name>
</gene>
<keyword evidence="2" id="KW-0808">Transferase</keyword>
<dbReference type="SUPFAM" id="SSF53448">
    <property type="entry name" value="Nucleotide-diphospho-sugar transferases"/>
    <property type="match status" value="1"/>
</dbReference>
<evidence type="ECO:0000313" key="2">
    <source>
        <dbReference type="EMBL" id="PWJ42344.1"/>
    </source>
</evidence>